<proteinExistence type="predicted"/>
<name>A0ABT0XAG7_9ACTN</name>
<organism evidence="3 4">
    <name type="scientific">Streptomyces meridianus</name>
    <dbReference type="NCBI Taxonomy" id="2938945"/>
    <lineage>
        <taxon>Bacteria</taxon>
        <taxon>Bacillati</taxon>
        <taxon>Actinomycetota</taxon>
        <taxon>Actinomycetes</taxon>
        <taxon>Kitasatosporales</taxon>
        <taxon>Streptomycetaceae</taxon>
        <taxon>Streptomyces</taxon>
    </lineage>
</organism>
<keyword evidence="2" id="KW-1133">Transmembrane helix</keyword>
<accession>A0ABT0XAG7</accession>
<evidence type="ECO:0000313" key="3">
    <source>
        <dbReference type="EMBL" id="MCM2579521.1"/>
    </source>
</evidence>
<reference evidence="3" key="1">
    <citation type="journal article" date="2023" name="Int. J. Syst. Evol. Microbiol.">
        <title>Streptomyces meridianus sp. nov. isolated from brackish water of the Tagus estuary in Alcochete, Portugal.</title>
        <authorList>
            <person name="Santos J.D.N."/>
            <person name="Klimek D."/>
            <person name="Calusinska M."/>
            <person name="Lobo Da Cunha A."/>
            <person name="Catita J."/>
            <person name="Goncalves H."/>
            <person name="Gonzalez I."/>
            <person name="Reyes F."/>
            <person name="Lage O.M."/>
        </authorList>
    </citation>
    <scope>NUCLEOTIDE SEQUENCE</scope>
    <source>
        <strain evidence="3">MTZ3.1</strain>
    </source>
</reference>
<keyword evidence="1" id="KW-0175">Coiled coil</keyword>
<evidence type="ECO:0000256" key="1">
    <source>
        <dbReference type="SAM" id="Coils"/>
    </source>
</evidence>
<keyword evidence="2" id="KW-0812">Transmembrane</keyword>
<evidence type="ECO:0000256" key="2">
    <source>
        <dbReference type="SAM" id="Phobius"/>
    </source>
</evidence>
<keyword evidence="2" id="KW-0472">Membrane</keyword>
<keyword evidence="4" id="KW-1185">Reference proteome</keyword>
<comment type="caution">
    <text evidence="3">The sequence shown here is derived from an EMBL/GenBank/DDBJ whole genome shotgun (WGS) entry which is preliminary data.</text>
</comment>
<feature type="transmembrane region" description="Helical" evidence="2">
    <location>
        <begin position="49"/>
        <end position="75"/>
    </location>
</feature>
<sequence length="225" mass="24905">MNDAVDGAESKRVCVSLRLALMNFVQYAAAAASMVGVISALAFDGGWVISFVSAALAVLIEVALRVEALVLRWIVHQKRAEIARIRAETLQLQLLNSQRATEIAAKETYISQLRTEVAESERLKSQLETELEVRLSRQRNTELLIAANEARVSQLEIEVQQSELRTAQLEMRLEQSSLWEAVAALQAAKEDGIIEAYARGFVSGRKGEPFTLETGRHLRLVQSSA</sequence>
<evidence type="ECO:0000313" key="4">
    <source>
        <dbReference type="Proteomes" id="UP001167160"/>
    </source>
</evidence>
<dbReference type="RefSeq" id="WP_251417436.1">
    <property type="nucleotide sequence ID" value="NZ_JAMQGM010000042.1"/>
</dbReference>
<feature type="transmembrane region" description="Helical" evidence="2">
    <location>
        <begin position="21"/>
        <end position="43"/>
    </location>
</feature>
<gene>
    <name evidence="3" type="ORF">M1E25_19580</name>
</gene>
<dbReference type="EMBL" id="JAMQGM010000042">
    <property type="protein sequence ID" value="MCM2579521.1"/>
    <property type="molecule type" value="Genomic_DNA"/>
</dbReference>
<feature type="coiled-coil region" evidence="1">
    <location>
        <begin position="110"/>
        <end position="172"/>
    </location>
</feature>
<dbReference type="Proteomes" id="UP001167160">
    <property type="component" value="Unassembled WGS sequence"/>
</dbReference>
<protein>
    <submittedName>
        <fullName evidence="3">Uncharacterized protein</fullName>
    </submittedName>
</protein>